<evidence type="ECO:0000256" key="3">
    <source>
        <dbReference type="ARBA" id="ARBA00022723"/>
    </source>
</evidence>
<protein>
    <submittedName>
        <fullName evidence="9">Uncharacterized protein</fullName>
    </submittedName>
</protein>
<dbReference type="SUPFAM" id="SSF48695">
    <property type="entry name" value="Multiheme cytochromes"/>
    <property type="match status" value="1"/>
</dbReference>
<dbReference type="InterPro" id="IPR020942">
    <property type="entry name" value="Cyt_c_III_dom"/>
</dbReference>
<keyword evidence="5" id="KW-0408">Iron</keyword>
<feature type="transmembrane region" description="Helical" evidence="6">
    <location>
        <begin position="35"/>
        <end position="59"/>
    </location>
</feature>
<keyword evidence="6" id="KW-1133">Transmembrane helix</keyword>
<dbReference type="PANTHER" id="PTHR39425">
    <property type="entry name" value="LIPOPROTEIN CYTOCHROME C"/>
    <property type="match status" value="1"/>
</dbReference>
<feature type="domain" description="Cytochrome c7-like" evidence="8">
    <location>
        <begin position="147"/>
        <end position="237"/>
    </location>
</feature>
<reference evidence="9" key="1">
    <citation type="journal article" date="2011" name="Environ. Microbiol.">
        <title>Genomic insights into the metabolic potential of the polycyclic aromatic hydrocarbon degrading sulfate-reducing Deltaproteobacterium N47.</title>
        <authorList>
            <person name="Bergmann F."/>
            <person name="Selesi D."/>
            <person name="Weinmaier T."/>
            <person name="Tischler P."/>
            <person name="Rattei T."/>
            <person name="Meckenstock R.U."/>
        </authorList>
    </citation>
    <scope>NUCLEOTIDE SEQUENCE</scope>
</reference>
<dbReference type="GO" id="GO:0046872">
    <property type="term" value="F:metal ion binding"/>
    <property type="evidence" value="ECO:0007669"/>
    <property type="project" value="UniProtKB-KW"/>
</dbReference>
<name>E1YKW4_9BACT</name>
<keyword evidence="3" id="KW-0479">Metal-binding</keyword>
<dbReference type="GO" id="GO:0020037">
    <property type="term" value="F:heme binding"/>
    <property type="evidence" value="ECO:0007669"/>
    <property type="project" value="InterPro"/>
</dbReference>
<dbReference type="InterPro" id="IPR029467">
    <property type="entry name" value="Cyt_c7-like"/>
</dbReference>
<dbReference type="GO" id="GO:0009055">
    <property type="term" value="F:electron transfer activity"/>
    <property type="evidence" value="ECO:0007669"/>
    <property type="project" value="InterPro"/>
</dbReference>
<dbReference type="Gene3D" id="3.90.10.10">
    <property type="entry name" value="Cytochrome C3"/>
    <property type="match status" value="2"/>
</dbReference>
<evidence type="ECO:0000259" key="7">
    <source>
        <dbReference type="Pfam" id="PF02085"/>
    </source>
</evidence>
<dbReference type="InterPro" id="IPR053547">
    <property type="entry name" value="Multiheme_cyt_c_menaq_reduct"/>
</dbReference>
<proteinExistence type="predicted"/>
<keyword evidence="2" id="KW-0349">Heme</keyword>
<dbReference type="Pfam" id="PF02085">
    <property type="entry name" value="Cytochrom_CIII"/>
    <property type="match status" value="1"/>
</dbReference>
<keyword evidence="1" id="KW-0813">Transport</keyword>
<sequence length="237" mass="26787">MSETDDKTKKVYTKAEQEGIKTSSMKAVKKRRKEFKLGSGILFFITGFVVSLIIGWVVFPKLLYSKKEQPVDFNHALHIGQVDNGCESCHIFREDGSFAGVPRLAQCLDCHQEVQGDSPGEKVFVEEYVLKEKEVPWLIYSKQPDCVFFSHTAHVKKAKMECAVCHGPMGESKSLKTYEQNRITGYSRDIWGKSIAGNKENSWDRMKMDDCAKCHEKETGGKSSVQTGKEACFVCHK</sequence>
<dbReference type="PANTHER" id="PTHR39425:SF1">
    <property type="entry name" value="CYTOCHROME C7-LIKE DOMAIN-CONTAINING PROTEIN"/>
    <property type="match status" value="1"/>
</dbReference>
<keyword evidence="6" id="KW-0812">Transmembrane</keyword>
<evidence type="ECO:0000256" key="2">
    <source>
        <dbReference type="ARBA" id="ARBA00022617"/>
    </source>
</evidence>
<dbReference type="NCBIfam" id="NF041781">
    <property type="entry name" value="mnquin_red_QrcA"/>
    <property type="match status" value="1"/>
</dbReference>
<keyword evidence="6" id="KW-0472">Membrane</keyword>
<dbReference type="Pfam" id="PF14522">
    <property type="entry name" value="Cytochrome_C7"/>
    <property type="match status" value="1"/>
</dbReference>
<dbReference type="EMBL" id="FR695877">
    <property type="protein sequence ID" value="CBX30747.1"/>
    <property type="molecule type" value="Genomic_DNA"/>
</dbReference>
<evidence type="ECO:0000256" key="4">
    <source>
        <dbReference type="ARBA" id="ARBA00022982"/>
    </source>
</evidence>
<evidence type="ECO:0000259" key="8">
    <source>
        <dbReference type="Pfam" id="PF14522"/>
    </source>
</evidence>
<gene>
    <name evidence="9" type="ORF">N47_E42590</name>
</gene>
<feature type="domain" description="Class III cytochrome C" evidence="7">
    <location>
        <begin position="66"/>
        <end position="117"/>
    </location>
</feature>
<evidence type="ECO:0000256" key="5">
    <source>
        <dbReference type="ARBA" id="ARBA00023004"/>
    </source>
</evidence>
<accession>E1YKW4</accession>
<dbReference type="CDD" id="cd08168">
    <property type="entry name" value="Cytochrom_C3"/>
    <property type="match status" value="1"/>
</dbReference>
<dbReference type="InterPro" id="IPR036280">
    <property type="entry name" value="Multihaem_cyt_sf"/>
</dbReference>
<evidence type="ECO:0000256" key="1">
    <source>
        <dbReference type="ARBA" id="ARBA00022448"/>
    </source>
</evidence>
<keyword evidence="4" id="KW-0249">Electron transport</keyword>
<organism evidence="9">
    <name type="scientific">uncultured Desulfobacterium sp</name>
    <dbReference type="NCBI Taxonomy" id="201089"/>
    <lineage>
        <taxon>Bacteria</taxon>
        <taxon>Pseudomonadati</taxon>
        <taxon>Thermodesulfobacteriota</taxon>
        <taxon>Desulfobacteria</taxon>
        <taxon>Desulfobacterales</taxon>
        <taxon>Desulfobacteriaceae</taxon>
        <taxon>Desulfobacterium</taxon>
        <taxon>environmental samples</taxon>
    </lineage>
</organism>
<evidence type="ECO:0000256" key="6">
    <source>
        <dbReference type="SAM" id="Phobius"/>
    </source>
</evidence>
<dbReference type="AlphaFoldDB" id="E1YKW4"/>
<evidence type="ECO:0000313" key="9">
    <source>
        <dbReference type="EMBL" id="CBX30747.1"/>
    </source>
</evidence>